<feature type="binding site" evidence="12">
    <location>
        <begin position="103"/>
        <end position="104"/>
    </location>
    <ligand>
        <name>CoA</name>
        <dbReference type="ChEBI" id="CHEBI:57287"/>
    </ligand>
</feature>
<keyword evidence="6 16" id="KW-0808">Transferase</keyword>
<evidence type="ECO:0000256" key="4">
    <source>
        <dbReference type="ARBA" id="ARBA00011503"/>
    </source>
</evidence>
<comment type="subunit">
    <text evidence="4">EntB, EntD, EntE, and EntF form a multienzyme complex called enterobactin synthase.</text>
</comment>
<evidence type="ECO:0000256" key="6">
    <source>
        <dbReference type="ARBA" id="ARBA00022679"/>
    </source>
</evidence>
<evidence type="ECO:0000256" key="13">
    <source>
        <dbReference type="PIRSR" id="PIRSR603542-2"/>
    </source>
</evidence>
<evidence type="ECO:0000313" key="16">
    <source>
        <dbReference type="EMBL" id="SNQ29539.1"/>
    </source>
</evidence>
<dbReference type="Proteomes" id="UP000243463">
    <property type="component" value="Unassembled WGS sequence"/>
</dbReference>
<gene>
    <name evidence="16" type="ORF">SAMN05444584_1497</name>
</gene>
<comment type="pathway">
    <text evidence="2">Siderophore biosynthesis; enterobactin biosynthesis.</text>
</comment>
<dbReference type="GO" id="GO:0005886">
    <property type="term" value="C:plasma membrane"/>
    <property type="evidence" value="ECO:0007669"/>
    <property type="project" value="TreeGrafter"/>
</dbReference>
<evidence type="ECO:0000256" key="11">
    <source>
        <dbReference type="ARBA" id="ARBA00049191"/>
    </source>
</evidence>
<dbReference type="OrthoDB" id="8210607at2"/>
<keyword evidence="17" id="KW-1185">Reference proteome</keyword>
<feature type="binding site" evidence="13">
    <location>
        <position position="123"/>
    </location>
    <ligand>
        <name>Mg(2+)</name>
        <dbReference type="ChEBI" id="CHEBI:18420"/>
    </ligand>
</feature>
<evidence type="ECO:0000313" key="17">
    <source>
        <dbReference type="Proteomes" id="UP000243463"/>
    </source>
</evidence>
<dbReference type="EMBL" id="FZLN01000002">
    <property type="protein sequence ID" value="SNQ29539.1"/>
    <property type="molecule type" value="Genomic_DNA"/>
</dbReference>
<dbReference type="PANTHER" id="PTHR38096">
    <property type="entry name" value="ENTEROBACTIN SYNTHASE COMPONENT D"/>
    <property type="match status" value="1"/>
</dbReference>
<dbReference type="GO" id="GO:0000287">
    <property type="term" value="F:magnesium ion binding"/>
    <property type="evidence" value="ECO:0007669"/>
    <property type="project" value="InterPro"/>
</dbReference>
<evidence type="ECO:0000256" key="1">
    <source>
        <dbReference type="ARBA" id="ARBA00003937"/>
    </source>
</evidence>
<comment type="similarity">
    <text evidence="3">Belongs to the P-Pant transferase superfamily. EntD family.</text>
</comment>
<dbReference type="InterPro" id="IPR041354">
    <property type="entry name" value="4PPT_N"/>
</dbReference>
<dbReference type="InterPro" id="IPR037143">
    <property type="entry name" value="4-PPantetheinyl_Trfase_dom_sf"/>
</dbReference>
<comment type="cofactor">
    <cofactor evidence="13">
        <name>Mg(2+)</name>
        <dbReference type="ChEBI" id="CHEBI:18420"/>
    </cofactor>
</comment>
<accession>A0A217EGA5</accession>
<evidence type="ECO:0000256" key="2">
    <source>
        <dbReference type="ARBA" id="ARBA00004993"/>
    </source>
</evidence>
<dbReference type="GO" id="GO:0008897">
    <property type="term" value="F:holo-[acyl-carrier-protein] synthase activity"/>
    <property type="evidence" value="ECO:0007669"/>
    <property type="project" value="InterPro"/>
</dbReference>
<dbReference type="PANTHER" id="PTHR38096:SF1">
    <property type="entry name" value="ENTEROBACTIN SYNTHASE COMPONENT D"/>
    <property type="match status" value="1"/>
</dbReference>
<feature type="binding site" evidence="13">
    <location>
        <position position="125"/>
    </location>
    <ligand>
        <name>Mg(2+)</name>
        <dbReference type="ChEBI" id="CHEBI:18420"/>
    </ligand>
</feature>
<evidence type="ECO:0000256" key="3">
    <source>
        <dbReference type="ARBA" id="ARBA00008342"/>
    </source>
</evidence>
<dbReference type="GO" id="GO:0009239">
    <property type="term" value="P:enterobactin biosynthetic process"/>
    <property type="evidence" value="ECO:0007669"/>
    <property type="project" value="UniProtKB-UniPathway"/>
</dbReference>
<organism evidence="16 17">
    <name type="scientific">Acinetobacter apis</name>
    <dbReference type="NCBI Taxonomy" id="1229165"/>
    <lineage>
        <taxon>Bacteria</taxon>
        <taxon>Pseudomonadati</taxon>
        <taxon>Pseudomonadota</taxon>
        <taxon>Gammaproteobacteria</taxon>
        <taxon>Moraxellales</taxon>
        <taxon>Moraxellaceae</taxon>
        <taxon>Acinetobacter</taxon>
    </lineage>
</organism>
<feature type="domain" description="4'-phosphopantetheinyl transferase" evidence="14">
    <location>
        <begin position="120"/>
        <end position="215"/>
    </location>
</feature>
<evidence type="ECO:0000256" key="5">
    <source>
        <dbReference type="ARBA" id="ARBA00019087"/>
    </source>
</evidence>
<dbReference type="InterPro" id="IPR008278">
    <property type="entry name" value="4-PPantetheinyl_Trfase_dom"/>
</dbReference>
<evidence type="ECO:0000259" key="15">
    <source>
        <dbReference type="Pfam" id="PF17837"/>
    </source>
</evidence>
<evidence type="ECO:0000256" key="7">
    <source>
        <dbReference type="ARBA" id="ARBA00023191"/>
    </source>
</evidence>
<evidence type="ECO:0000256" key="8">
    <source>
        <dbReference type="ARBA" id="ARBA00029894"/>
    </source>
</evidence>
<dbReference type="InterPro" id="IPR003542">
    <property type="entry name" value="Enbac_synth_compD-like"/>
</dbReference>
<feature type="binding site" evidence="12">
    <location>
        <position position="59"/>
    </location>
    <ligand>
        <name>CoA</name>
        <dbReference type="ChEBI" id="CHEBI:57287"/>
    </ligand>
</feature>
<dbReference type="SUPFAM" id="SSF56214">
    <property type="entry name" value="4'-phosphopantetheinyl transferase"/>
    <property type="match status" value="1"/>
</dbReference>
<dbReference type="Pfam" id="PF17837">
    <property type="entry name" value="4PPT_N"/>
    <property type="match status" value="1"/>
</dbReference>
<comment type="catalytic activity">
    <reaction evidence="11">
        <text>apo-[peptidyl-carrier protein] + CoA = holo-[peptidyl-carrier protein] + adenosine 3',5'-bisphosphate + H(+)</text>
        <dbReference type="Rhea" id="RHEA:46228"/>
        <dbReference type="Rhea" id="RHEA-COMP:11479"/>
        <dbReference type="Rhea" id="RHEA-COMP:11480"/>
        <dbReference type="ChEBI" id="CHEBI:15378"/>
        <dbReference type="ChEBI" id="CHEBI:29999"/>
        <dbReference type="ChEBI" id="CHEBI:57287"/>
        <dbReference type="ChEBI" id="CHEBI:58343"/>
        <dbReference type="ChEBI" id="CHEBI:64479"/>
    </reaction>
</comment>
<name>A0A217EGA5_9GAMM</name>
<feature type="binding site" evidence="12">
    <location>
        <position position="123"/>
    </location>
    <ligand>
        <name>CoA</name>
        <dbReference type="ChEBI" id="CHEBI:57287"/>
    </ligand>
</feature>
<dbReference type="UniPathway" id="UPA00017"/>
<evidence type="ECO:0000256" key="12">
    <source>
        <dbReference type="PIRSR" id="PIRSR603542-1"/>
    </source>
</evidence>
<keyword evidence="13" id="KW-0479">Metal-binding</keyword>
<keyword evidence="13" id="KW-0460">Magnesium</keyword>
<proteinExistence type="inferred from homology"/>
<evidence type="ECO:0000256" key="9">
    <source>
        <dbReference type="ARBA" id="ARBA00031996"/>
    </source>
</evidence>
<feature type="binding site" evidence="12">
    <location>
        <position position="174"/>
    </location>
    <ligand>
        <name>CoA</name>
        <dbReference type="ChEBI" id="CHEBI:57287"/>
    </ligand>
</feature>
<dbReference type="AlphaFoldDB" id="A0A217EGA5"/>
<keyword evidence="7" id="KW-0259">Enterobactin biosynthesis</keyword>
<feature type="binding site" evidence="12">
    <location>
        <position position="67"/>
    </location>
    <ligand>
        <name>CoA</name>
        <dbReference type="ChEBI" id="CHEBI:57287"/>
    </ligand>
</feature>
<evidence type="ECO:0000259" key="14">
    <source>
        <dbReference type="Pfam" id="PF01648"/>
    </source>
</evidence>
<comment type="function">
    <text evidence="1">Involved in the biosynthesis of the siderophore enterobactin (enterochelin), which is a macrocyclic trimeric lactone of N-(2,3-dihydroxybenzoyl)-serine. The serine trilactone serves as a scaffolding for the three catechol functionalities that provide hexadentate coordination for the tightly ligated iron(2+) atoms. Plays an essential role in the assembly of the enterobactin by catalyzing the transfer of the 4'-phosphopantetheine (Ppant) moiety from coenzyme A to the apo-domains of both EntB (ArCP domain) and EntF (PCP domain) to yield their holo-forms which make them competent for the activation of 2,3-dihydroxybenzoate (DHB) and L-serine, respectively.</text>
</comment>
<feature type="domain" description="4'-phosphopantetheinyl transferase N-terminal" evidence="15">
    <location>
        <begin position="50"/>
        <end position="114"/>
    </location>
</feature>
<dbReference type="RefSeq" id="WP_088823586.1">
    <property type="nucleotide sequence ID" value="NZ_FZLN01000002.1"/>
</dbReference>
<feature type="binding site" evidence="12">
    <location>
        <position position="170"/>
    </location>
    <ligand>
        <name>CoA</name>
        <dbReference type="ChEBI" id="CHEBI:57287"/>
    </ligand>
</feature>
<dbReference type="GO" id="GO:0009366">
    <property type="term" value="C:enterobactin synthetase complex"/>
    <property type="evidence" value="ECO:0007669"/>
    <property type="project" value="InterPro"/>
</dbReference>
<protein>
    <recommendedName>
        <fullName evidence="5">Enterobactin synthase component D</fullName>
    </recommendedName>
    <alternativeName>
        <fullName evidence="8">4'-phosphopantetheinyl transferase EntD</fullName>
    </alternativeName>
    <alternativeName>
        <fullName evidence="9">Enterochelin synthase D</fullName>
    </alternativeName>
</protein>
<dbReference type="PRINTS" id="PR01399">
    <property type="entry name" value="ENTSNTHTASED"/>
</dbReference>
<sequence length="238" mass="28355">MNHYLYFNSRLIQHVFKQAEKLNLGKDWICYQLDLNHIDLELFKSLKPPQYMQHAVAQRQLEFYSGRILTQAILAHHFNFYQPITSCVQRLPQWISPILGSISHSKQQVVVMVSCQVNYIGMDIEHWVSEELLTDGQHLILNQQDLNIWQKAQSYFSFQQFLTLVFSMKESLYKAVYPQVQHYIDFLDASLFEISFAEQRVKLKFSDHIQKKYQLLDEYDGYWQVAPNHIMTWVSQLK</sequence>
<comment type="catalytic activity">
    <reaction evidence="10">
        <text>apo-[aryl-carrier protein] + CoA = holo-[aryl-carrier protein] + adenosine 3',5'-bisphosphate + H(+)</text>
        <dbReference type="Rhea" id="RHEA:48404"/>
        <dbReference type="Rhea" id="RHEA-COMP:15903"/>
        <dbReference type="Rhea" id="RHEA-COMP:17557"/>
        <dbReference type="ChEBI" id="CHEBI:15378"/>
        <dbReference type="ChEBI" id="CHEBI:29999"/>
        <dbReference type="ChEBI" id="CHEBI:57287"/>
        <dbReference type="ChEBI" id="CHEBI:58343"/>
        <dbReference type="ChEBI" id="CHEBI:64479"/>
    </reaction>
</comment>
<feature type="binding site" evidence="13">
    <location>
        <position position="124"/>
    </location>
    <ligand>
        <name>Mg(2+)</name>
        <dbReference type="ChEBI" id="CHEBI:18420"/>
    </ligand>
</feature>
<evidence type="ECO:0000256" key="10">
    <source>
        <dbReference type="ARBA" id="ARBA00049176"/>
    </source>
</evidence>
<dbReference type="Pfam" id="PF01648">
    <property type="entry name" value="ACPS"/>
    <property type="match status" value="1"/>
</dbReference>
<reference evidence="17" key="1">
    <citation type="submission" date="2017-06" db="EMBL/GenBank/DDBJ databases">
        <authorList>
            <person name="Varghese N."/>
            <person name="Submissions S."/>
        </authorList>
    </citation>
    <scope>NUCLEOTIDE SEQUENCE [LARGE SCALE GENOMIC DNA]</scope>
    <source>
        <strain evidence="17">ANC 5114</strain>
    </source>
</reference>